<evidence type="ECO:0000313" key="3">
    <source>
        <dbReference type="EMBL" id="KMZ71892.1"/>
    </source>
</evidence>
<comment type="caution">
    <text evidence="3">The sequence shown here is derived from an EMBL/GenBank/DDBJ whole genome shotgun (WGS) entry which is preliminary data.</text>
</comment>
<proteinExistence type="predicted"/>
<dbReference type="Pfam" id="PF12624">
    <property type="entry name" value="VPS13_N"/>
    <property type="match status" value="1"/>
</dbReference>
<dbReference type="PANTHER" id="PTHR16166:SF143">
    <property type="entry name" value="PROTEIN SORTING-ASSOCIATED PROTEIN, PUTATIVE (DUF1162)-RELATED"/>
    <property type="match status" value="1"/>
</dbReference>
<dbReference type="OMA" id="ANEFNDY"/>
<feature type="domain" description="Chorein N-terminal" evidence="2">
    <location>
        <begin position="1"/>
        <end position="654"/>
    </location>
</feature>
<dbReference type="AlphaFoldDB" id="A0A0K9PUF5"/>
<dbReference type="EMBL" id="LFYR01000650">
    <property type="protein sequence ID" value="KMZ71892.1"/>
    <property type="molecule type" value="Genomic_DNA"/>
</dbReference>
<name>A0A0K9PUF5_ZOSMR</name>
<evidence type="ECO:0000259" key="2">
    <source>
        <dbReference type="Pfam" id="PF12624"/>
    </source>
</evidence>
<keyword evidence="1" id="KW-0813">Transport</keyword>
<reference evidence="4" key="1">
    <citation type="journal article" date="2016" name="Nature">
        <title>The genome of the seagrass Zostera marina reveals angiosperm adaptation to the sea.</title>
        <authorList>
            <person name="Olsen J.L."/>
            <person name="Rouze P."/>
            <person name="Verhelst B."/>
            <person name="Lin Y.-C."/>
            <person name="Bayer T."/>
            <person name="Collen J."/>
            <person name="Dattolo E."/>
            <person name="De Paoli E."/>
            <person name="Dittami S."/>
            <person name="Maumus F."/>
            <person name="Michel G."/>
            <person name="Kersting A."/>
            <person name="Lauritano C."/>
            <person name="Lohaus R."/>
            <person name="Toepel M."/>
            <person name="Tonon T."/>
            <person name="Vanneste K."/>
            <person name="Amirebrahimi M."/>
            <person name="Brakel J."/>
            <person name="Bostroem C."/>
            <person name="Chovatia M."/>
            <person name="Grimwood J."/>
            <person name="Jenkins J.W."/>
            <person name="Jueterbock A."/>
            <person name="Mraz A."/>
            <person name="Stam W.T."/>
            <person name="Tice H."/>
            <person name="Bornberg-Bauer E."/>
            <person name="Green P.J."/>
            <person name="Pearson G.A."/>
            <person name="Procaccini G."/>
            <person name="Duarte C.M."/>
            <person name="Schmutz J."/>
            <person name="Reusch T.B.H."/>
            <person name="Van de Peer Y."/>
        </authorList>
    </citation>
    <scope>NUCLEOTIDE SEQUENCE [LARGE SCALE GENOMIC DNA]</scope>
    <source>
        <strain evidence="4">cv. Finnish</strain>
    </source>
</reference>
<gene>
    <name evidence="3" type="ORF">ZOSMA_172G00190</name>
</gene>
<dbReference type="InterPro" id="IPR026854">
    <property type="entry name" value="VPS13_N"/>
</dbReference>
<dbReference type="PANTHER" id="PTHR16166">
    <property type="entry name" value="VACUOLAR PROTEIN SORTING-ASSOCIATED PROTEIN VPS13"/>
    <property type="match status" value="1"/>
</dbReference>
<dbReference type="OrthoDB" id="785346at2759"/>
<dbReference type="Proteomes" id="UP000036987">
    <property type="component" value="Unassembled WGS sequence"/>
</dbReference>
<protein>
    <recommendedName>
        <fullName evidence="2">Chorein N-terminal domain-containing protein</fullName>
    </recommendedName>
</protein>
<keyword evidence="4" id="KW-1185">Reference proteome</keyword>
<organism evidence="3 4">
    <name type="scientific">Zostera marina</name>
    <name type="common">Eelgrass</name>
    <dbReference type="NCBI Taxonomy" id="29655"/>
    <lineage>
        <taxon>Eukaryota</taxon>
        <taxon>Viridiplantae</taxon>
        <taxon>Streptophyta</taxon>
        <taxon>Embryophyta</taxon>
        <taxon>Tracheophyta</taxon>
        <taxon>Spermatophyta</taxon>
        <taxon>Magnoliopsida</taxon>
        <taxon>Liliopsida</taxon>
        <taxon>Zosteraceae</taxon>
        <taxon>Zostera</taxon>
    </lineage>
</organism>
<evidence type="ECO:0000256" key="1">
    <source>
        <dbReference type="ARBA" id="ARBA00022448"/>
    </source>
</evidence>
<sequence length="814" mass="94030">MFEGVVSQVLAGYLGRYVKGIQKDQLKIGIWNEEILLENVDLILEAFDYLKLPFALRQGRIGKLSIKIPWKRLGWDSINIVLEDVFLSACRRDDDEWTYGLVEKRELAAKMAKLNAAELAKFSKRVSDNQAGQSFTSYIYTKILDNIQVYIKNVHVVYIDANNDLVSPQKFIFGFKLSSLTMKTDPQKQSSTSSYGLRFKGGQVHKIIEMTGFGIYCNSSEEHPNSIIDENYLSLNSANEFNDYLVSPFDVTVYLLVNKSGMLDGFPQYTAVTELDSLVILLNENQLRQILSFWDYLSICSLREKYGRYRPNQMSRNIDGWQRRWWSYAQESVLSDVRSKLRKTSWRNLGNRINCRKKYVNLYKRKLELIQHEQPVNNDIVQALEQLDEECDFEDILNYRSIAEKQLQETLAKMRSSKYDMVVEHVDRDQEILKNDGLKSSGDRSWLSWLSLGMLGAGGTADTSLFSGVVSDKIIRDIYEATEFQPSHSFDIDAVGNDKFYISSIKVTIGEISLTTASKKHVKDVARVLCDEVCVEYKIWDDKTEVMASVNSAKMVNLCNEDVMLVSRKRNLLSEENSFISVHLKIPPANEDSELSVVLQPFEVICDLAFLQNLSEFQHILFTFQFLNKRVLSSLNAFEDIKTRLLLKTEYILSAYRKLIWVATFNDVVLTIPWTNGDSERLFMVLKFKTLTCRSRLKLENIPSLFVNEEFFGYSMSNVLSTSSGYLPLPFQLCDLYDHFEMELVDLEGHISLLNSSYLHTVIEKSDASTTFGLSKILDEPILRQFEVIKRNLLKLYIKYQIKVIIFFWYKLYI</sequence>
<dbReference type="InterPro" id="IPR026847">
    <property type="entry name" value="VPS13"/>
</dbReference>
<accession>A0A0K9PUF5</accession>
<evidence type="ECO:0000313" key="4">
    <source>
        <dbReference type="Proteomes" id="UP000036987"/>
    </source>
</evidence>